<sequence length="1019" mass="118343">MPITEAPSFVYDTTSEIVVARGDSANKLMCEYEGLQNNLIYVPNVFIEFHDIYLRSQQDTCQDHAYEALILQEAIYVLHTRAAYWARTLHGSTENCCYTFTVPTNWDYNAREEIIRYLFIKSDLIFENDCPSKLNVFTELETIFRYRQICDYGERKVDTRLGEEYVICSIDFKSEVHVNLNLVISQYPGWKTTDNKFVPQVLSSTSFTISFGLQAIESSLVACLERRCESIMIFEVISPLIEMVTLLLESLIGGINGPYYRTPPDDFLLYQPFLQLPFLYDEQHSLRNTELNIIQALTLEDVFESLSDSVQENYNRGMGILLRERNNTRARRMLFVYGEGISNHHRSIVPLKAAEIWSKKFVEEQKNAYNLITNEDFPISSSYLQNKLDGLEDLVKQILQDHNIDRDPIIIPKDKSAIPPDDSSRSVYFINIDLLPSQIRTTLTYMDDDSKINYTENIECDIQPLDCFFRQSEMYQRQELCVDKKYKTYLENLFGDYLKLYLKSNRKDSLSRQLIYAASKLYNQVLQSFEIKSTFDIRFDKKPTSTCRSKEIRDLFTTSKPDLLENLMGNAESDNLFEMNSYSEEYDTNLVNTCDPGYLFFLMIVYFRNLNNLLKKKLDDKFGNEWRGKSIWYGVSVDKHLLDTVLGSTKKLEKLFYASGILQKNDDLRRAKFCTRGEEILPALQKKLKDLNFKMKSYFVVAQTFSKHVQLTLHQVVRLASKDTDAATIIVQDEIIYINDVYDTLCKEVWKTMEYNCHFDYCPIHKDGKDRFFDFESSYSYISSRQNLKQCIVQLLGKNKEHLDMNSKIKFNTNDECACGIWIHLDLVMEAGLKSVAKNITAIIAASLTNQALFKYYEPKYLFVLGDPFSMSYGSSNHTAYATTVQRAMDDAIQSKENDTEAFVFRDSIEKLLETVQDVKPYMCDSRFNVFPEFMKVKKLAGAEPELYDMIDRSSIGPRHYLVTGGKSPSAQDLIIECKFINYDYSFEISMRRMADYHNSRVDPFKLTIKGEPLTLAYV</sequence>
<dbReference type="Proteomes" id="UP000603453">
    <property type="component" value="Unassembled WGS sequence"/>
</dbReference>
<gene>
    <name evidence="1" type="ORF">INT47_007860</name>
</gene>
<protein>
    <submittedName>
        <fullName evidence="1">Uncharacterized protein</fullName>
    </submittedName>
</protein>
<accession>A0A8H7V3F8</accession>
<dbReference type="AlphaFoldDB" id="A0A8H7V3F8"/>
<dbReference type="OrthoDB" id="2282815at2759"/>
<name>A0A8H7V3F8_9FUNG</name>
<evidence type="ECO:0000313" key="1">
    <source>
        <dbReference type="EMBL" id="KAG2208761.1"/>
    </source>
</evidence>
<organism evidence="1 2">
    <name type="scientific">Mucor saturninus</name>
    <dbReference type="NCBI Taxonomy" id="64648"/>
    <lineage>
        <taxon>Eukaryota</taxon>
        <taxon>Fungi</taxon>
        <taxon>Fungi incertae sedis</taxon>
        <taxon>Mucoromycota</taxon>
        <taxon>Mucoromycotina</taxon>
        <taxon>Mucoromycetes</taxon>
        <taxon>Mucorales</taxon>
        <taxon>Mucorineae</taxon>
        <taxon>Mucoraceae</taxon>
        <taxon>Mucor</taxon>
    </lineage>
</organism>
<dbReference type="EMBL" id="JAEPRD010000018">
    <property type="protein sequence ID" value="KAG2208761.1"/>
    <property type="molecule type" value="Genomic_DNA"/>
</dbReference>
<comment type="caution">
    <text evidence="1">The sequence shown here is derived from an EMBL/GenBank/DDBJ whole genome shotgun (WGS) entry which is preliminary data.</text>
</comment>
<evidence type="ECO:0000313" key="2">
    <source>
        <dbReference type="Proteomes" id="UP000603453"/>
    </source>
</evidence>
<keyword evidence="2" id="KW-1185">Reference proteome</keyword>
<proteinExistence type="predicted"/>
<reference evidence="1" key="1">
    <citation type="submission" date="2020-12" db="EMBL/GenBank/DDBJ databases">
        <title>Metabolic potential, ecology and presence of endohyphal bacteria is reflected in genomic diversity of Mucoromycotina.</title>
        <authorList>
            <person name="Muszewska A."/>
            <person name="Okrasinska A."/>
            <person name="Steczkiewicz K."/>
            <person name="Drgas O."/>
            <person name="Orlowska M."/>
            <person name="Perlinska-Lenart U."/>
            <person name="Aleksandrzak-Piekarczyk T."/>
            <person name="Szatraj K."/>
            <person name="Zielenkiewicz U."/>
            <person name="Pilsyk S."/>
            <person name="Malc E."/>
            <person name="Mieczkowski P."/>
            <person name="Kruszewska J.S."/>
            <person name="Biernat P."/>
            <person name="Pawlowska J."/>
        </authorList>
    </citation>
    <scope>NUCLEOTIDE SEQUENCE</scope>
    <source>
        <strain evidence="1">WA0000017839</strain>
    </source>
</reference>